<keyword evidence="5" id="KW-1185">Reference proteome</keyword>
<dbReference type="Pfam" id="PF01149">
    <property type="entry name" value="Fapy_DNA_glyco"/>
    <property type="match status" value="1"/>
</dbReference>
<evidence type="ECO:0000256" key="2">
    <source>
        <dbReference type="ARBA" id="ARBA00012024"/>
    </source>
</evidence>
<dbReference type="GO" id="GO:0003676">
    <property type="term" value="F:nucleic acid binding"/>
    <property type="evidence" value="ECO:0007669"/>
    <property type="project" value="InterPro"/>
</dbReference>
<sequence>MPELGEIAHATSILRKFLVGKTIRSAIANEDELVFVKPLTAGSFQSFVGGKSVSEVNRHGKYFWVRFDKSPAVLLLHFGMTGWINVKGVKTHFIVMENGGDKKAREKLKQQTKTEPDAIVEVESKEVSKDSVSNSGSTLTTVGYVKDPDMVWPPKFTKFIVTADDDTEIAFTDPRRLGRVRLIEDAATDQDLFKLEPLSKLGIDFSKTDGRWTKDTFITQVSNRKVPIKSLIMDQALFSGVGNWIAYVRDCASGGWAPPRPVVLDF</sequence>
<evidence type="ECO:0000259" key="3">
    <source>
        <dbReference type="PROSITE" id="PS51068"/>
    </source>
</evidence>
<dbReference type="GO" id="GO:0006284">
    <property type="term" value="P:base-excision repair"/>
    <property type="evidence" value="ECO:0007669"/>
    <property type="project" value="InterPro"/>
</dbReference>
<dbReference type="RefSeq" id="XP_018734879.1">
    <property type="nucleotide sequence ID" value="XM_018882607.1"/>
</dbReference>
<dbReference type="GO" id="GO:0005634">
    <property type="term" value="C:nucleus"/>
    <property type="evidence" value="ECO:0007669"/>
    <property type="project" value="TreeGrafter"/>
</dbReference>
<accession>A0A167D2N6</accession>
<evidence type="ECO:0000256" key="1">
    <source>
        <dbReference type="ARBA" id="ARBA00001668"/>
    </source>
</evidence>
<dbReference type="EMBL" id="CP014501">
    <property type="protein sequence ID" value="ANB12402.1"/>
    <property type="molecule type" value="Genomic_DNA"/>
</dbReference>
<dbReference type="GeneID" id="30037711"/>
<dbReference type="KEGG" id="slb:AWJ20_655"/>
<dbReference type="GO" id="GO:0008534">
    <property type="term" value="F:oxidized purine nucleobase lesion DNA N-glycosylase activity"/>
    <property type="evidence" value="ECO:0007669"/>
    <property type="project" value="UniProtKB-EC"/>
</dbReference>
<evidence type="ECO:0000313" key="4">
    <source>
        <dbReference type="EMBL" id="ANB12402.1"/>
    </source>
</evidence>
<dbReference type="PANTHER" id="PTHR22993:SF9">
    <property type="entry name" value="FORMAMIDOPYRIMIDINE-DNA GLYCOSYLASE"/>
    <property type="match status" value="1"/>
</dbReference>
<dbReference type="InterPro" id="IPR012319">
    <property type="entry name" value="FPG_cat"/>
</dbReference>
<dbReference type="OrthoDB" id="444592at2759"/>
<dbReference type="AlphaFoldDB" id="A0A167D2N6"/>
<name>A0A167D2N6_9ASCO</name>
<protein>
    <recommendedName>
        <fullName evidence="2">DNA-formamidopyrimidine glycosylase</fullName>
        <ecNumber evidence="2">3.2.2.23</ecNumber>
    </recommendedName>
</protein>
<proteinExistence type="predicted"/>
<dbReference type="InterPro" id="IPR010979">
    <property type="entry name" value="Ribosomal_uS13-like_H2TH"/>
</dbReference>
<dbReference type="Gene3D" id="1.10.8.50">
    <property type="match status" value="1"/>
</dbReference>
<reference evidence="4 5" key="1">
    <citation type="submission" date="2016-02" db="EMBL/GenBank/DDBJ databases">
        <title>Complete genome sequence and transcriptome regulation of the pentose utilising yeast Sugiyamaella lignohabitans.</title>
        <authorList>
            <person name="Bellasio M."/>
            <person name="Peymann A."/>
            <person name="Valli M."/>
            <person name="Sipitzky M."/>
            <person name="Graf A."/>
            <person name="Sauer M."/>
            <person name="Marx H."/>
            <person name="Mattanovich D."/>
        </authorList>
    </citation>
    <scope>NUCLEOTIDE SEQUENCE [LARGE SCALE GENOMIC DNA]</scope>
    <source>
        <strain evidence="4 5">CBS 10342</strain>
    </source>
</reference>
<dbReference type="Gene3D" id="3.20.190.10">
    <property type="entry name" value="MutM-like, N-terminal"/>
    <property type="match status" value="1"/>
</dbReference>
<dbReference type="SUPFAM" id="SSF81624">
    <property type="entry name" value="N-terminal domain of MutM-like DNA repair proteins"/>
    <property type="match status" value="1"/>
</dbReference>
<evidence type="ECO:0000313" key="5">
    <source>
        <dbReference type="Proteomes" id="UP000189580"/>
    </source>
</evidence>
<dbReference type="EC" id="3.2.2.23" evidence="2"/>
<organism evidence="4 5">
    <name type="scientific">Sugiyamaella lignohabitans</name>
    <dbReference type="NCBI Taxonomy" id="796027"/>
    <lineage>
        <taxon>Eukaryota</taxon>
        <taxon>Fungi</taxon>
        <taxon>Dikarya</taxon>
        <taxon>Ascomycota</taxon>
        <taxon>Saccharomycotina</taxon>
        <taxon>Dipodascomycetes</taxon>
        <taxon>Dipodascales</taxon>
        <taxon>Trichomonascaceae</taxon>
        <taxon>Sugiyamaella</taxon>
    </lineage>
</organism>
<dbReference type="PROSITE" id="PS51068">
    <property type="entry name" value="FPG_CAT"/>
    <property type="match status" value="1"/>
</dbReference>
<dbReference type="Proteomes" id="UP000189580">
    <property type="component" value="Chromosome a"/>
</dbReference>
<dbReference type="PANTHER" id="PTHR22993">
    <property type="entry name" value="FORMAMIDOPYRIMIDINE-DNA GLYCOSYLASE"/>
    <property type="match status" value="1"/>
</dbReference>
<dbReference type="GO" id="GO:0003906">
    <property type="term" value="F:DNA-(apurinic or apyrimidinic site) endonuclease activity"/>
    <property type="evidence" value="ECO:0007669"/>
    <property type="project" value="InterPro"/>
</dbReference>
<dbReference type="InterPro" id="IPR035937">
    <property type="entry name" value="FPG_N"/>
</dbReference>
<feature type="domain" description="Formamidopyrimidine-DNA glycosylase catalytic" evidence="3">
    <location>
        <begin position="2"/>
        <end position="178"/>
    </location>
</feature>
<dbReference type="GO" id="GO:0008270">
    <property type="term" value="F:zinc ion binding"/>
    <property type="evidence" value="ECO:0007669"/>
    <property type="project" value="InterPro"/>
</dbReference>
<gene>
    <name evidence="4" type="ORF">AWJ20_655</name>
</gene>
<comment type="catalytic activity">
    <reaction evidence="1">
        <text>Hydrolysis of DNA containing ring-opened 7-methylguanine residues, releasing 2,6-diamino-4-hydroxy-5-(N-methyl)formamidopyrimidine.</text>
        <dbReference type="EC" id="3.2.2.23"/>
    </reaction>
</comment>
<dbReference type="SUPFAM" id="SSF46946">
    <property type="entry name" value="S13-like H2TH domain"/>
    <property type="match status" value="1"/>
</dbReference>
<dbReference type="SMART" id="SM00898">
    <property type="entry name" value="Fapy_DNA_glyco"/>
    <property type="match status" value="1"/>
</dbReference>